<dbReference type="EMBL" id="CAJVRL010000081">
    <property type="protein sequence ID" value="CAG8957867.1"/>
    <property type="molecule type" value="Genomic_DNA"/>
</dbReference>
<proteinExistence type="predicted"/>
<comment type="caution">
    <text evidence="1">The sequence shown here is derived from an EMBL/GenBank/DDBJ whole genome shotgun (WGS) entry which is preliminary data.</text>
</comment>
<dbReference type="Proteomes" id="UP000696280">
    <property type="component" value="Unassembled WGS sequence"/>
</dbReference>
<accession>A0A9N9L6F8</accession>
<gene>
    <name evidence="1" type="ORF">HYFRA_00000207</name>
</gene>
<reference evidence="1" key="1">
    <citation type="submission" date="2021-07" db="EMBL/GenBank/DDBJ databases">
        <authorList>
            <person name="Durling M."/>
        </authorList>
    </citation>
    <scope>NUCLEOTIDE SEQUENCE</scope>
</reference>
<sequence>MGSRSESGRLPTSGDFLDLTKLDNTETEKLISAYQFHIIVSHKVLTDHEDKNSDGVSGSFKDVYDGSSYWTIVEVLGGIKDYWDCMLHQLALERPQCRTSEIPSDQKNLWCYLHNAMIEAHNTEFASIGSNLTDFVERDIERTLRRKEAINTFLKEGQDALHKTDLTRRISTILDEDFNTEVRQLHMLSYDTMEVWASNSICFAMGDALFDIIHLWLTDKLAL</sequence>
<evidence type="ECO:0000313" key="2">
    <source>
        <dbReference type="Proteomes" id="UP000696280"/>
    </source>
</evidence>
<name>A0A9N9L6F8_9HELO</name>
<organism evidence="1 2">
    <name type="scientific">Hymenoscyphus fraxineus</name>
    <dbReference type="NCBI Taxonomy" id="746836"/>
    <lineage>
        <taxon>Eukaryota</taxon>
        <taxon>Fungi</taxon>
        <taxon>Dikarya</taxon>
        <taxon>Ascomycota</taxon>
        <taxon>Pezizomycotina</taxon>
        <taxon>Leotiomycetes</taxon>
        <taxon>Helotiales</taxon>
        <taxon>Helotiaceae</taxon>
        <taxon>Hymenoscyphus</taxon>
    </lineage>
</organism>
<keyword evidence="2" id="KW-1185">Reference proteome</keyword>
<protein>
    <submittedName>
        <fullName evidence="1">Uncharacterized protein</fullName>
    </submittedName>
</protein>
<dbReference type="AlphaFoldDB" id="A0A9N9L6F8"/>
<evidence type="ECO:0000313" key="1">
    <source>
        <dbReference type="EMBL" id="CAG8957867.1"/>
    </source>
</evidence>